<keyword evidence="3" id="KW-1185">Reference proteome</keyword>
<keyword evidence="1" id="KW-1133">Transmembrane helix</keyword>
<evidence type="ECO:0000313" key="3">
    <source>
        <dbReference type="Proteomes" id="UP000636264"/>
    </source>
</evidence>
<accession>A0A916RFK0</accession>
<dbReference type="Proteomes" id="UP000636264">
    <property type="component" value="Unassembled WGS sequence"/>
</dbReference>
<reference evidence="2" key="1">
    <citation type="journal article" date="2014" name="Int. J. Syst. Evol. Microbiol.">
        <title>Complete genome sequence of Corynebacterium casei LMG S-19264T (=DSM 44701T), isolated from a smear-ripened cheese.</title>
        <authorList>
            <consortium name="US DOE Joint Genome Institute (JGI-PGF)"/>
            <person name="Walter F."/>
            <person name="Albersmeier A."/>
            <person name="Kalinowski J."/>
            <person name="Ruckert C."/>
        </authorList>
    </citation>
    <scope>NUCLEOTIDE SEQUENCE</scope>
    <source>
        <strain evidence="2">CGMCC 1.15320</strain>
    </source>
</reference>
<evidence type="ECO:0000313" key="2">
    <source>
        <dbReference type="EMBL" id="GGA54575.1"/>
    </source>
</evidence>
<name>A0A916RFK0_9HYPH</name>
<keyword evidence="1" id="KW-0812">Transmembrane</keyword>
<comment type="caution">
    <text evidence="2">The sequence shown here is derived from an EMBL/GenBank/DDBJ whole genome shotgun (WGS) entry which is preliminary data.</text>
</comment>
<protein>
    <submittedName>
        <fullName evidence="2">Uncharacterized protein</fullName>
    </submittedName>
</protein>
<evidence type="ECO:0000256" key="1">
    <source>
        <dbReference type="SAM" id="Phobius"/>
    </source>
</evidence>
<reference evidence="2" key="2">
    <citation type="submission" date="2020-09" db="EMBL/GenBank/DDBJ databases">
        <authorList>
            <person name="Sun Q."/>
            <person name="Zhou Y."/>
        </authorList>
    </citation>
    <scope>NUCLEOTIDE SEQUENCE</scope>
    <source>
        <strain evidence="2">CGMCC 1.15320</strain>
    </source>
</reference>
<gene>
    <name evidence="2" type="ORF">GCM10011385_05240</name>
</gene>
<feature type="transmembrane region" description="Helical" evidence="1">
    <location>
        <begin position="75"/>
        <end position="96"/>
    </location>
</feature>
<dbReference type="RefSeq" id="WP_188719373.1">
    <property type="nucleotide sequence ID" value="NZ_BMIF01000001.1"/>
</dbReference>
<feature type="transmembrane region" description="Helical" evidence="1">
    <location>
        <begin position="102"/>
        <end position="121"/>
    </location>
</feature>
<organism evidence="2 3">
    <name type="scientific">Nitratireductor aestuarii</name>
    <dbReference type="NCBI Taxonomy" id="1735103"/>
    <lineage>
        <taxon>Bacteria</taxon>
        <taxon>Pseudomonadati</taxon>
        <taxon>Pseudomonadota</taxon>
        <taxon>Alphaproteobacteria</taxon>
        <taxon>Hyphomicrobiales</taxon>
        <taxon>Phyllobacteriaceae</taxon>
        <taxon>Nitratireductor</taxon>
    </lineage>
</organism>
<keyword evidence="1" id="KW-0472">Membrane</keyword>
<sequence>MNNRYSQPIRTLLALDAASCAVMGAALLVASRPIAALTLIPEALLTVAGASLLPIALFMAVCARARRVPRWAVQLIIWGNFLWSAVSILLPLSALIEPNATGWTLLVGQAAMVSALAVLEARASASPSLQS</sequence>
<dbReference type="EMBL" id="BMIF01000001">
    <property type="protein sequence ID" value="GGA54575.1"/>
    <property type="molecule type" value="Genomic_DNA"/>
</dbReference>
<dbReference type="AlphaFoldDB" id="A0A916RFK0"/>
<feature type="transmembrane region" description="Helical" evidence="1">
    <location>
        <begin position="12"/>
        <end position="31"/>
    </location>
</feature>
<proteinExistence type="predicted"/>
<feature type="transmembrane region" description="Helical" evidence="1">
    <location>
        <begin position="43"/>
        <end position="63"/>
    </location>
</feature>